<dbReference type="Pfam" id="PF07047">
    <property type="entry name" value="OPA3"/>
    <property type="match status" value="1"/>
</dbReference>
<dbReference type="EMBL" id="UIVT01000001">
    <property type="protein sequence ID" value="SVP88252.1"/>
    <property type="molecule type" value="Genomic_DNA"/>
</dbReference>
<reference evidence="4" key="1">
    <citation type="submission" date="2018-07" db="EMBL/GenBank/DDBJ databases">
        <authorList>
            <person name="Quirk P.G."/>
            <person name="Krulwich T.A."/>
        </authorList>
    </citation>
    <scope>NUCLEOTIDE SEQUENCE</scope>
    <source>
        <strain evidence="4">Anand</strain>
    </source>
</reference>
<dbReference type="EMBL" id="UIVS01000001">
    <property type="protein sequence ID" value="SVP89423.1"/>
    <property type="molecule type" value="Genomic_DNA"/>
</dbReference>
<comment type="similarity">
    <text evidence="1">Belongs to the OPA3 family.</text>
</comment>
<evidence type="ECO:0000256" key="2">
    <source>
        <dbReference type="ARBA" id="ARBA00023054"/>
    </source>
</evidence>
<dbReference type="InterPro" id="IPR010754">
    <property type="entry name" value="OPA3-like"/>
</dbReference>
<dbReference type="AlphaFoldDB" id="A0A3B0MHE4"/>
<dbReference type="PANTHER" id="PTHR12499">
    <property type="entry name" value="OPTIC ATROPHY 3 PROTEIN OPA3"/>
    <property type="match status" value="1"/>
</dbReference>
<sequence length="161" mass="18757">MAPNKSINIMFPAYKVLCVFIRQISKPFANYLKRRAAHNERFRNICIYFGNRSFAFERSISRRFYNSEVSECDKVTLSPEKSVNIGSELLGECFIFTVAAGLITAEYIRGVLKESRKEYRLKQRLDNIDSRQGDLQKLINQEVTRQLEARFPVISTGERKF</sequence>
<organism evidence="4">
    <name type="scientific">Theileria annulata</name>
    <dbReference type="NCBI Taxonomy" id="5874"/>
    <lineage>
        <taxon>Eukaryota</taxon>
        <taxon>Sar</taxon>
        <taxon>Alveolata</taxon>
        <taxon>Apicomplexa</taxon>
        <taxon>Aconoidasida</taxon>
        <taxon>Piroplasmida</taxon>
        <taxon>Theileriidae</taxon>
        <taxon>Theileria</taxon>
    </lineage>
</organism>
<accession>A0A3B0MHE4</accession>
<dbReference type="GO" id="GO:0005739">
    <property type="term" value="C:mitochondrion"/>
    <property type="evidence" value="ECO:0007669"/>
    <property type="project" value="TreeGrafter"/>
</dbReference>
<dbReference type="VEuPathDB" id="PiroplasmaDB:TA19850"/>
<protein>
    <submittedName>
        <fullName evidence="4">Optic atrophy 3 protein (OPA3), putative</fullName>
    </submittedName>
</protein>
<evidence type="ECO:0000256" key="1">
    <source>
        <dbReference type="ARBA" id="ARBA00007584"/>
    </source>
</evidence>
<evidence type="ECO:0000313" key="4">
    <source>
        <dbReference type="EMBL" id="SVP89423.1"/>
    </source>
</evidence>
<keyword evidence="2" id="KW-0175">Coiled coil</keyword>
<evidence type="ECO:0000313" key="3">
    <source>
        <dbReference type="EMBL" id="SVP88252.1"/>
    </source>
</evidence>
<dbReference type="GO" id="GO:0019216">
    <property type="term" value="P:regulation of lipid metabolic process"/>
    <property type="evidence" value="ECO:0007669"/>
    <property type="project" value="TreeGrafter"/>
</dbReference>
<proteinExistence type="inferred from homology"/>
<name>A0A3B0MHE4_THEAN</name>
<gene>
    <name evidence="3" type="ORF">TAT_000011500</name>
    <name evidence="4" type="ORF">TAV_000011300</name>
</gene>
<dbReference type="PANTHER" id="PTHR12499:SF0">
    <property type="entry name" value="OPTIC ATROPHY 3 PROTEIN"/>
    <property type="match status" value="1"/>
</dbReference>